<keyword evidence="2" id="KW-1185">Reference proteome</keyword>
<organism evidence="1 2">
    <name type="scientific">Smallanthus sonchifolius</name>
    <dbReference type="NCBI Taxonomy" id="185202"/>
    <lineage>
        <taxon>Eukaryota</taxon>
        <taxon>Viridiplantae</taxon>
        <taxon>Streptophyta</taxon>
        <taxon>Embryophyta</taxon>
        <taxon>Tracheophyta</taxon>
        <taxon>Spermatophyta</taxon>
        <taxon>Magnoliopsida</taxon>
        <taxon>eudicotyledons</taxon>
        <taxon>Gunneridae</taxon>
        <taxon>Pentapetalae</taxon>
        <taxon>asterids</taxon>
        <taxon>campanulids</taxon>
        <taxon>Asterales</taxon>
        <taxon>Asteraceae</taxon>
        <taxon>Asteroideae</taxon>
        <taxon>Heliantheae alliance</taxon>
        <taxon>Millerieae</taxon>
        <taxon>Smallanthus</taxon>
    </lineage>
</organism>
<proteinExistence type="predicted"/>
<protein>
    <submittedName>
        <fullName evidence="1">Uncharacterized protein</fullName>
    </submittedName>
</protein>
<evidence type="ECO:0000313" key="1">
    <source>
        <dbReference type="EMBL" id="KAI3713737.1"/>
    </source>
</evidence>
<reference evidence="1 2" key="2">
    <citation type="journal article" date="2022" name="Mol. Ecol. Resour.">
        <title>The genomes of chicory, endive, great burdock and yacon provide insights into Asteraceae paleo-polyploidization history and plant inulin production.</title>
        <authorList>
            <person name="Fan W."/>
            <person name="Wang S."/>
            <person name="Wang H."/>
            <person name="Wang A."/>
            <person name="Jiang F."/>
            <person name="Liu H."/>
            <person name="Zhao H."/>
            <person name="Xu D."/>
            <person name="Zhang Y."/>
        </authorList>
    </citation>
    <scope>NUCLEOTIDE SEQUENCE [LARGE SCALE GENOMIC DNA]</scope>
    <source>
        <strain evidence="2">cv. Yunnan</strain>
        <tissue evidence="1">Leaves</tissue>
    </source>
</reference>
<sequence length="89" mass="10403">MEVDNCEWFGGPRADSVNTTLNGQTLLPGLDKWAWVRSCTDAFSVDMFRQVIEDAWFPIEDYIHKWCKWVPIKIRSIDRVHQNASDFVV</sequence>
<evidence type="ECO:0000313" key="2">
    <source>
        <dbReference type="Proteomes" id="UP001056120"/>
    </source>
</evidence>
<gene>
    <name evidence="1" type="ORF">L1987_72323</name>
</gene>
<dbReference type="Proteomes" id="UP001056120">
    <property type="component" value="Linkage Group LG24"/>
</dbReference>
<comment type="caution">
    <text evidence="1">The sequence shown here is derived from an EMBL/GenBank/DDBJ whole genome shotgun (WGS) entry which is preliminary data.</text>
</comment>
<accession>A0ACB9AU24</accession>
<reference evidence="2" key="1">
    <citation type="journal article" date="2022" name="Mol. Ecol. Resour.">
        <title>The genomes of chicory, endive, great burdock and yacon provide insights into Asteraceae palaeo-polyploidization history and plant inulin production.</title>
        <authorList>
            <person name="Fan W."/>
            <person name="Wang S."/>
            <person name="Wang H."/>
            <person name="Wang A."/>
            <person name="Jiang F."/>
            <person name="Liu H."/>
            <person name="Zhao H."/>
            <person name="Xu D."/>
            <person name="Zhang Y."/>
        </authorList>
    </citation>
    <scope>NUCLEOTIDE SEQUENCE [LARGE SCALE GENOMIC DNA]</scope>
    <source>
        <strain evidence="2">cv. Yunnan</strain>
    </source>
</reference>
<name>A0ACB9AU24_9ASTR</name>
<dbReference type="EMBL" id="CM042041">
    <property type="protein sequence ID" value="KAI3713737.1"/>
    <property type="molecule type" value="Genomic_DNA"/>
</dbReference>